<sequence>MLFIFCSEQKPQGWQIHLRGQGTASSPRLVDLNNDGVLDVVLGAGGYENMPSDTAVIALDGRDGRLLWHVPGRNQVVGSANFKDISGDKIPDIFIGGRTGELLAINGATGKEIWRFYPLNTKRLPADSGIYNFYNPQFIPDQDNDGQEDILISNGGDYRVKPNDPRRPAGKLMVISAATGKVLAQALVPDGRETYMSLVKVALQPGGDEEIIFGTGGETIGGHLYRVSLKELLNNNISAAVPLAEGKNKGFVAPPLVTDITEDGIYDIIANTVDGRILAINGATDSLIWQVITSGTEIYSSPAVGYFNNDRIPDFFVNAGIGKWPRIKQSVQYMIDGKTGEIKFQKVSGTFLYGSPVTADFNNDGFDDGLISINSREQDNSPRSQLWVYDFHNKKEYPISATLEGNNIGSTPWLGDMDQDGQLDIVSSTINIPGSRNDIDRPTDLRVFRLKTNIPLKKEITWGSYMGNHYNGILQNK</sequence>
<dbReference type="Pfam" id="PF13360">
    <property type="entry name" value="PQQ_2"/>
    <property type="match status" value="1"/>
</dbReference>
<dbReference type="PANTHER" id="PTHR21419:SF30">
    <property type="entry name" value="IG-LIKE DOMAIN-CONTAINING PROTEIN"/>
    <property type="match status" value="1"/>
</dbReference>
<dbReference type="RefSeq" id="WP_150086130.1">
    <property type="nucleotide sequence ID" value="NZ_VWSF01000001.1"/>
</dbReference>
<accession>A0A5M6DUL5</accession>
<dbReference type="InterPro" id="IPR045232">
    <property type="entry name" value="FAM234"/>
</dbReference>
<dbReference type="PANTHER" id="PTHR21419">
    <property type="match status" value="1"/>
</dbReference>
<dbReference type="InterPro" id="IPR028994">
    <property type="entry name" value="Integrin_alpha_N"/>
</dbReference>
<feature type="domain" description="Pyrrolo-quinoline quinone repeat" evidence="5">
    <location>
        <begin position="43"/>
        <end position="115"/>
    </location>
</feature>
<dbReference type="Proteomes" id="UP000323426">
    <property type="component" value="Unassembled WGS sequence"/>
</dbReference>
<dbReference type="EMBL" id="VWSF01000001">
    <property type="protein sequence ID" value="KAA5549135.1"/>
    <property type="molecule type" value="Genomic_DNA"/>
</dbReference>
<evidence type="ECO:0000313" key="7">
    <source>
        <dbReference type="Proteomes" id="UP000323426"/>
    </source>
</evidence>
<keyword evidence="7" id="KW-1185">Reference proteome</keyword>
<dbReference type="GO" id="GO:0016020">
    <property type="term" value="C:membrane"/>
    <property type="evidence" value="ECO:0007669"/>
    <property type="project" value="UniProtKB-SubCell"/>
</dbReference>
<protein>
    <submittedName>
        <fullName evidence="6">PQQ-binding-like beta-propeller repeat protein</fullName>
    </submittedName>
</protein>
<keyword evidence="4" id="KW-0472">Membrane</keyword>
<evidence type="ECO:0000256" key="2">
    <source>
        <dbReference type="ARBA" id="ARBA00022692"/>
    </source>
</evidence>
<keyword evidence="2" id="KW-0812">Transmembrane</keyword>
<dbReference type="Gene3D" id="2.130.10.130">
    <property type="entry name" value="Integrin alpha, N-terminal"/>
    <property type="match status" value="1"/>
</dbReference>
<dbReference type="Gene3D" id="2.130.10.10">
    <property type="entry name" value="YVTN repeat-like/Quinoprotein amine dehydrogenase"/>
    <property type="match status" value="1"/>
</dbReference>
<evidence type="ECO:0000256" key="4">
    <source>
        <dbReference type="ARBA" id="ARBA00023136"/>
    </source>
</evidence>
<dbReference type="AlphaFoldDB" id="A0A5M6DUL5"/>
<proteinExistence type="predicted"/>
<evidence type="ECO:0000256" key="1">
    <source>
        <dbReference type="ARBA" id="ARBA00004167"/>
    </source>
</evidence>
<evidence type="ECO:0000256" key="3">
    <source>
        <dbReference type="ARBA" id="ARBA00022989"/>
    </source>
</evidence>
<reference evidence="6 7" key="1">
    <citation type="submission" date="2019-09" db="EMBL/GenBank/DDBJ databases">
        <title>Genome sequence and assembly of Adhaeribacter sp.</title>
        <authorList>
            <person name="Chhetri G."/>
        </authorList>
    </citation>
    <scope>NUCLEOTIDE SEQUENCE [LARGE SCALE GENOMIC DNA]</scope>
    <source>
        <strain evidence="6 7">DK36</strain>
    </source>
</reference>
<gene>
    <name evidence="6" type="ORF">F0145_00615</name>
</gene>
<dbReference type="SUPFAM" id="SSF69318">
    <property type="entry name" value="Integrin alpha N-terminal domain"/>
    <property type="match status" value="2"/>
</dbReference>
<name>A0A5M6DUL5_9BACT</name>
<dbReference type="InterPro" id="IPR002372">
    <property type="entry name" value="PQQ_rpt_dom"/>
</dbReference>
<evidence type="ECO:0000259" key="5">
    <source>
        <dbReference type="Pfam" id="PF13360"/>
    </source>
</evidence>
<evidence type="ECO:0000313" key="6">
    <source>
        <dbReference type="EMBL" id="KAA5549135.1"/>
    </source>
</evidence>
<comment type="subcellular location">
    <subcellularLocation>
        <location evidence="1">Membrane</location>
        <topology evidence="1">Single-pass membrane protein</topology>
    </subcellularLocation>
</comment>
<comment type="caution">
    <text evidence="6">The sequence shown here is derived from an EMBL/GenBank/DDBJ whole genome shotgun (WGS) entry which is preliminary data.</text>
</comment>
<organism evidence="6 7">
    <name type="scientific">Adhaeribacter rhizoryzae</name>
    <dbReference type="NCBI Taxonomy" id="2607907"/>
    <lineage>
        <taxon>Bacteria</taxon>
        <taxon>Pseudomonadati</taxon>
        <taxon>Bacteroidota</taxon>
        <taxon>Cytophagia</taxon>
        <taxon>Cytophagales</taxon>
        <taxon>Hymenobacteraceae</taxon>
        <taxon>Adhaeribacter</taxon>
    </lineage>
</organism>
<keyword evidence="3" id="KW-1133">Transmembrane helix</keyword>
<dbReference type="InterPro" id="IPR015943">
    <property type="entry name" value="WD40/YVTN_repeat-like_dom_sf"/>
</dbReference>